<dbReference type="GO" id="GO:0005978">
    <property type="term" value="P:glycogen biosynthetic process"/>
    <property type="evidence" value="ECO:0007669"/>
    <property type="project" value="UniProtKB-UniRule"/>
</dbReference>
<keyword evidence="7 8" id="KW-0320">Glycogen biosynthesis</keyword>
<evidence type="ECO:0000256" key="7">
    <source>
        <dbReference type="ARBA" id="ARBA00023056"/>
    </source>
</evidence>
<dbReference type="InterPro" id="IPR011835">
    <property type="entry name" value="GS/SS"/>
</dbReference>
<evidence type="ECO:0000256" key="5">
    <source>
        <dbReference type="ARBA" id="ARBA00022676"/>
    </source>
</evidence>
<dbReference type="EC" id="2.4.1.21" evidence="8"/>
<dbReference type="PANTHER" id="PTHR45825">
    <property type="entry name" value="GRANULE-BOUND STARCH SYNTHASE 1, CHLOROPLASTIC/AMYLOPLASTIC"/>
    <property type="match status" value="1"/>
</dbReference>
<proteinExistence type="inferred from homology"/>
<comment type="catalytic activity">
    <reaction evidence="1 8">
        <text>[(1-&gt;4)-alpha-D-glucosyl](n) + ADP-alpha-D-glucose = [(1-&gt;4)-alpha-D-glucosyl](n+1) + ADP + H(+)</text>
        <dbReference type="Rhea" id="RHEA:18189"/>
        <dbReference type="Rhea" id="RHEA-COMP:9584"/>
        <dbReference type="Rhea" id="RHEA-COMP:9587"/>
        <dbReference type="ChEBI" id="CHEBI:15378"/>
        <dbReference type="ChEBI" id="CHEBI:15444"/>
        <dbReference type="ChEBI" id="CHEBI:57498"/>
        <dbReference type="ChEBI" id="CHEBI:456216"/>
        <dbReference type="EC" id="2.4.1.21"/>
    </reaction>
</comment>
<organism evidence="11 12">
    <name type="scientific">Sphingobacterium nematocida</name>
    <dbReference type="NCBI Taxonomy" id="1513896"/>
    <lineage>
        <taxon>Bacteria</taxon>
        <taxon>Pseudomonadati</taxon>
        <taxon>Bacteroidota</taxon>
        <taxon>Sphingobacteriia</taxon>
        <taxon>Sphingobacteriales</taxon>
        <taxon>Sphingobacteriaceae</taxon>
        <taxon>Sphingobacterium</taxon>
    </lineage>
</organism>
<dbReference type="Gene3D" id="3.40.50.2000">
    <property type="entry name" value="Glycogen Phosphorylase B"/>
    <property type="match status" value="2"/>
</dbReference>
<dbReference type="UniPathway" id="UPA00164"/>
<evidence type="ECO:0000256" key="2">
    <source>
        <dbReference type="ARBA" id="ARBA00002764"/>
    </source>
</evidence>
<sequence length="470" mass="52863">MKVFHLSVECFPVAKVGGLADVVGALPRYQRQLGVDSSVVMPWYDLPFTKDHKWELVGTGSIYQGSELITYNVYKESVDSLGFPLYTLKIEGKLDRNEVYGYADEGEQWIAFQHAFLDWLCSSDIQLDIIHCHDHHTGLIPFLIQYGNDFKKISKVKTVFTVHNGQYQGKMNWNKGILLPAFDTWKWGLLDWDGMINSLAAAVKCTNAFTTVSEGYLQELFIEANGLESLFRHEAAKGYGIVNGIDATYWNPALDTLIPNKYCIDDAQQGKLLNKEAFCQRVGLPAELPLVSYIGRFALEKGADLLPVVIEKLFATSSEVAVYVLGSGDSDLQSRLAELAIKHADRLAVYFGYNEALAHEVYAASDMLLMPSRVEPCGLNQLYALKYGTIPIVRAIGGLRDTVKDISQDEGYGFVFNNINTQEIVNTIGRALDQFDSSDWQLITQRAMQLDFSWDKSAKKYIDLYYQLLK</sequence>
<dbReference type="Proteomes" id="UP000190150">
    <property type="component" value="Unassembled WGS sequence"/>
</dbReference>
<dbReference type="NCBIfam" id="TIGR02095">
    <property type="entry name" value="glgA"/>
    <property type="match status" value="1"/>
</dbReference>
<dbReference type="PANTHER" id="PTHR45825:SF11">
    <property type="entry name" value="ALPHA AMYLASE DOMAIN-CONTAINING PROTEIN"/>
    <property type="match status" value="1"/>
</dbReference>
<evidence type="ECO:0000313" key="11">
    <source>
        <dbReference type="EMBL" id="SKB96773.1"/>
    </source>
</evidence>
<evidence type="ECO:0000256" key="6">
    <source>
        <dbReference type="ARBA" id="ARBA00022679"/>
    </source>
</evidence>
<protein>
    <recommendedName>
        <fullName evidence="8">Glycogen synthase</fullName>
        <ecNumber evidence="8">2.4.1.21</ecNumber>
    </recommendedName>
    <alternativeName>
        <fullName evidence="8">Starch [bacterial glycogen] synthase</fullName>
    </alternativeName>
</protein>
<dbReference type="Pfam" id="PF08323">
    <property type="entry name" value="Glyco_transf_5"/>
    <property type="match status" value="1"/>
</dbReference>
<comment type="pathway">
    <text evidence="3 8">Glycan biosynthesis; glycogen biosynthesis.</text>
</comment>
<gene>
    <name evidence="8" type="primary">glgA</name>
    <name evidence="11" type="ORF">SAMN05660841_03329</name>
</gene>
<evidence type="ECO:0000256" key="8">
    <source>
        <dbReference type="HAMAP-Rule" id="MF_00484"/>
    </source>
</evidence>
<evidence type="ECO:0000259" key="9">
    <source>
        <dbReference type="Pfam" id="PF00534"/>
    </source>
</evidence>
<evidence type="ECO:0000256" key="1">
    <source>
        <dbReference type="ARBA" id="ARBA00001478"/>
    </source>
</evidence>
<reference evidence="12" key="1">
    <citation type="submission" date="2017-02" db="EMBL/GenBank/DDBJ databases">
        <authorList>
            <person name="Varghese N."/>
            <person name="Submissions S."/>
        </authorList>
    </citation>
    <scope>NUCLEOTIDE SEQUENCE [LARGE SCALE GENOMIC DNA]</scope>
    <source>
        <strain evidence="12">DSM 24091</strain>
    </source>
</reference>
<dbReference type="InterPro" id="IPR013534">
    <property type="entry name" value="Starch_synth_cat_dom"/>
</dbReference>
<comment type="similarity">
    <text evidence="4 8">Belongs to the glycosyltransferase 1 family. Bacterial/plant glycogen synthase subfamily.</text>
</comment>
<feature type="domain" description="Starch synthase catalytic" evidence="10">
    <location>
        <begin position="2"/>
        <end position="232"/>
    </location>
</feature>
<dbReference type="Pfam" id="PF00534">
    <property type="entry name" value="Glycos_transf_1"/>
    <property type="match status" value="1"/>
</dbReference>
<dbReference type="GO" id="GO:0009011">
    <property type="term" value="F:alpha-1,4-glucan glucosyltransferase (ADP-glucose donor) activity"/>
    <property type="evidence" value="ECO:0007669"/>
    <property type="project" value="UniProtKB-UniRule"/>
</dbReference>
<dbReference type="SUPFAM" id="SSF53756">
    <property type="entry name" value="UDP-Glycosyltransferase/glycogen phosphorylase"/>
    <property type="match status" value="1"/>
</dbReference>
<evidence type="ECO:0000259" key="10">
    <source>
        <dbReference type="Pfam" id="PF08323"/>
    </source>
</evidence>
<evidence type="ECO:0000256" key="4">
    <source>
        <dbReference type="ARBA" id="ARBA00010281"/>
    </source>
</evidence>
<accession>A0A1T5FKR4</accession>
<keyword evidence="6 8" id="KW-0808">Transferase</keyword>
<feature type="binding site" evidence="8">
    <location>
        <position position="15"/>
    </location>
    <ligand>
        <name>ADP-alpha-D-glucose</name>
        <dbReference type="ChEBI" id="CHEBI:57498"/>
    </ligand>
</feature>
<dbReference type="InterPro" id="IPR001296">
    <property type="entry name" value="Glyco_trans_1"/>
</dbReference>
<dbReference type="GO" id="GO:0004373">
    <property type="term" value="F:alpha-1,4-glucan glucosyltransferase (UDP-glucose donor) activity"/>
    <property type="evidence" value="ECO:0007669"/>
    <property type="project" value="InterPro"/>
</dbReference>
<dbReference type="STRING" id="1513896.SAMN05660841_03329"/>
<dbReference type="CDD" id="cd03791">
    <property type="entry name" value="GT5_Glycogen_synthase_DULL1-like"/>
    <property type="match status" value="1"/>
</dbReference>
<keyword evidence="12" id="KW-1185">Reference proteome</keyword>
<comment type="function">
    <text evidence="2 8">Synthesizes alpha-1,4-glucan chains using ADP-glucose.</text>
</comment>
<dbReference type="RefSeq" id="WP_079644760.1">
    <property type="nucleotide sequence ID" value="NZ_FUZF01000017.1"/>
</dbReference>
<dbReference type="EMBL" id="FUZF01000017">
    <property type="protein sequence ID" value="SKB96773.1"/>
    <property type="molecule type" value="Genomic_DNA"/>
</dbReference>
<name>A0A1T5FKR4_9SPHI</name>
<dbReference type="HAMAP" id="MF_00484">
    <property type="entry name" value="Glycogen_synth"/>
    <property type="match status" value="1"/>
</dbReference>
<evidence type="ECO:0000256" key="3">
    <source>
        <dbReference type="ARBA" id="ARBA00004964"/>
    </source>
</evidence>
<evidence type="ECO:0000313" key="12">
    <source>
        <dbReference type="Proteomes" id="UP000190150"/>
    </source>
</evidence>
<dbReference type="OrthoDB" id="9808590at2"/>
<dbReference type="AlphaFoldDB" id="A0A1T5FKR4"/>
<feature type="domain" description="Glycosyl transferase family 1" evidence="9">
    <location>
        <begin position="278"/>
        <end position="433"/>
    </location>
</feature>
<keyword evidence="5 8" id="KW-0328">Glycosyltransferase</keyword>